<dbReference type="EMBL" id="CBXI010000036">
    <property type="protein sequence ID" value="CDL91928.1"/>
    <property type="molecule type" value="Genomic_DNA"/>
</dbReference>
<dbReference type="RefSeq" id="WP_017895308.1">
    <property type="nucleotide sequence ID" value="NZ_CBXI010000036.1"/>
</dbReference>
<dbReference type="AlphaFoldDB" id="W6N5Q2"/>
<reference evidence="1 2" key="1">
    <citation type="journal article" date="2015" name="Genome Announc.">
        <title>Draft Genome Sequence of Clostridium tyrobutyricum Strain DIVETGP, Isolated from Cow's Milk for Grana Padano Production.</title>
        <authorList>
            <person name="Soggiu A."/>
            <person name="Piras C."/>
            <person name="Gaiarsa S."/>
            <person name="Sassera D."/>
            <person name="Roncada P."/>
            <person name="Bendixen E."/>
            <person name="Brasca M."/>
            <person name="Bonizzi L."/>
        </authorList>
    </citation>
    <scope>NUCLEOTIDE SEQUENCE [LARGE SCALE GENOMIC DNA]</scope>
    <source>
        <strain evidence="1 2">DIVETGP</strain>
    </source>
</reference>
<sequence length="59" mass="6318">MDIASLSIAMNQSKVQQSAGIALMKMAMNNTSENAGQIMEILEGVSYDTNLGNNLDIRA</sequence>
<keyword evidence="2" id="KW-1185">Reference proteome</keyword>
<gene>
    <name evidence="1" type="ORF">CTDIVETGP_1998</name>
</gene>
<comment type="caution">
    <text evidence="1">The sequence shown here is derived from an EMBL/GenBank/DDBJ whole genome shotgun (WGS) entry which is preliminary data.</text>
</comment>
<dbReference type="GeneID" id="29419354"/>
<dbReference type="InterPro" id="IPR025906">
    <property type="entry name" value="YjfB_motility"/>
</dbReference>
<evidence type="ECO:0000313" key="1">
    <source>
        <dbReference type="EMBL" id="CDL91928.1"/>
    </source>
</evidence>
<dbReference type="OrthoDB" id="1924973at2"/>
<accession>W6N5Q2</accession>
<dbReference type="Proteomes" id="UP000019482">
    <property type="component" value="Unassembled WGS sequence"/>
</dbReference>
<protein>
    <recommendedName>
        <fullName evidence="3">Motility protein</fullName>
    </recommendedName>
</protein>
<name>W6N5Q2_CLOTY</name>
<organism evidence="1 2">
    <name type="scientific">Clostridium tyrobutyricum DIVETGP</name>
    <dbReference type="NCBI Taxonomy" id="1408889"/>
    <lineage>
        <taxon>Bacteria</taxon>
        <taxon>Bacillati</taxon>
        <taxon>Bacillota</taxon>
        <taxon>Clostridia</taxon>
        <taxon>Eubacteriales</taxon>
        <taxon>Clostridiaceae</taxon>
        <taxon>Clostridium</taxon>
    </lineage>
</organism>
<evidence type="ECO:0000313" key="2">
    <source>
        <dbReference type="Proteomes" id="UP000019482"/>
    </source>
</evidence>
<evidence type="ECO:0008006" key="3">
    <source>
        <dbReference type="Google" id="ProtNLM"/>
    </source>
</evidence>
<proteinExistence type="predicted"/>
<dbReference type="Pfam" id="PF14070">
    <property type="entry name" value="YjfB_motility"/>
    <property type="match status" value="1"/>
</dbReference>